<evidence type="ECO:0000313" key="9">
    <source>
        <dbReference type="EMBL" id="GAH12113.1"/>
    </source>
</evidence>
<sequence>EILRPYFKLEDVRDGAFYVANKLFGITLEERTDIPKYHEDVKVFEVKEADGTHIGILYQDYFPRASKEGGAWMNSFRKQSRKNGKEIHPVIANVFNFSKPTGDKPALITFEEALTLFHEFGHGLHGLLSNCTYNMLSGTSVSQDFVELPAQVMENWAADSEVIKVYAKHYETGEVIPQELLDKIKKSGHFNQGFATVEYLAACFLDMDWHTVAEAEEFDAEKFESDSLNRIGLIPEIVVRYRSPYFSHIFSGGYSSGYYSYIWAEV</sequence>
<dbReference type="EMBL" id="BART01029910">
    <property type="protein sequence ID" value="GAH12113.1"/>
    <property type="molecule type" value="Genomic_DNA"/>
</dbReference>
<feature type="domain" description="Peptidase M3A/M3B catalytic" evidence="8">
    <location>
        <begin position="2"/>
        <end position="266"/>
    </location>
</feature>
<dbReference type="InterPro" id="IPR001567">
    <property type="entry name" value="Pept_M3A_M3B_dom"/>
</dbReference>
<comment type="caution">
    <text evidence="9">The sequence shown here is derived from an EMBL/GenBank/DDBJ whole genome shotgun (WGS) entry which is preliminary data.</text>
</comment>
<name>X1EU07_9ZZZZ</name>
<evidence type="ECO:0000256" key="3">
    <source>
        <dbReference type="ARBA" id="ARBA00022670"/>
    </source>
</evidence>
<keyword evidence="7" id="KW-0482">Metalloprotease</keyword>
<evidence type="ECO:0000256" key="5">
    <source>
        <dbReference type="ARBA" id="ARBA00022801"/>
    </source>
</evidence>
<evidence type="ECO:0000256" key="2">
    <source>
        <dbReference type="ARBA" id="ARBA00006040"/>
    </source>
</evidence>
<dbReference type="InterPro" id="IPR045090">
    <property type="entry name" value="Pept_M3A_M3B"/>
</dbReference>
<dbReference type="GO" id="GO:0004180">
    <property type="term" value="F:carboxypeptidase activity"/>
    <property type="evidence" value="ECO:0007669"/>
    <property type="project" value="TreeGrafter"/>
</dbReference>
<dbReference type="GO" id="GO:0006508">
    <property type="term" value="P:proteolysis"/>
    <property type="evidence" value="ECO:0007669"/>
    <property type="project" value="UniProtKB-KW"/>
</dbReference>
<dbReference type="PANTHER" id="PTHR43660:SF1">
    <property type="entry name" value="DIPEPTIDYL CARBOXYPEPTIDASE"/>
    <property type="match status" value="1"/>
</dbReference>
<dbReference type="GO" id="GO:0046872">
    <property type="term" value="F:metal ion binding"/>
    <property type="evidence" value="ECO:0007669"/>
    <property type="project" value="UniProtKB-KW"/>
</dbReference>
<reference evidence="9" key="1">
    <citation type="journal article" date="2014" name="Front. Microbiol.">
        <title>High frequency of phylogenetically diverse reductive dehalogenase-homologous genes in deep subseafloor sedimentary metagenomes.</title>
        <authorList>
            <person name="Kawai M."/>
            <person name="Futagami T."/>
            <person name="Toyoda A."/>
            <person name="Takaki Y."/>
            <person name="Nishi S."/>
            <person name="Hori S."/>
            <person name="Arai W."/>
            <person name="Tsubouchi T."/>
            <person name="Morono Y."/>
            <person name="Uchiyama I."/>
            <person name="Ito T."/>
            <person name="Fujiyama A."/>
            <person name="Inagaki F."/>
            <person name="Takami H."/>
        </authorList>
    </citation>
    <scope>NUCLEOTIDE SEQUENCE</scope>
    <source>
        <strain evidence="9">Expedition CK06-06</strain>
    </source>
</reference>
<evidence type="ECO:0000256" key="6">
    <source>
        <dbReference type="ARBA" id="ARBA00022833"/>
    </source>
</evidence>
<evidence type="ECO:0000256" key="4">
    <source>
        <dbReference type="ARBA" id="ARBA00022723"/>
    </source>
</evidence>
<feature type="non-terminal residue" evidence="9">
    <location>
        <position position="266"/>
    </location>
</feature>
<feature type="non-terminal residue" evidence="9">
    <location>
        <position position="1"/>
    </location>
</feature>
<keyword evidence="6" id="KW-0862">Zinc</keyword>
<comment type="similarity">
    <text evidence="2">Belongs to the peptidase M3 family.</text>
</comment>
<dbReference type="FunFam" id="3.40.390.10:FF:000009">
    <property type="entry name" value="Oligopeptidase A"/>
    <property type="match status" value="1"/>
</dbReference>
<keyword evidence="4" id="KW-0479">Metal-binding</keyword>
<dbReference type="Gene3D" id="1.10.1370.40">
    <property type="match status" value="1"/>
</dbReference>
<keyword evidence="5" id="KW-0378">Hydrolase</keyword>
<proteinExistence type="inferred from homology"/>
<dbReference type="Pfam" id="PF01432">
    <property type="entry name" value="Peptidase_M3"/>
    <property type="match status" value="1"/>
</dbReference>
<evidence type="ECO:0000256" key="7">
    <source>
        <dbReference type="ARBA" id="ARBA00023049"/>
    </source>
</evidence>
<dbReference type="SUPFAM" id="SSF55486">
    <property type="entry name" value="Metalloproteases ('zincins'), catalytic domain"/>
    <property type="match status" value="1"/>
</dbReference>
<gene>
    <name evidence="9" type="ORF">S01H4_52365</name>
</gene>
<evidence type="ECO:0000256" key="1">
    <source>
        <dbReference type="ARBA" id="ARBA00001947"/>
    </source>
</evidence>
<dbReference type="GO" id="GO:0004222">
    <property type="term" value="F:metalloendopeptidase activity"/>
    <property type="evidence" value="ECO:0007669"/>
    <property type="project" value="InterPro"/>
</dbReference>
<dbReference type="PANTHER" id="PTHR43660">
    <property type="entry name" value="DIPEPTIDYL CARBOXYPEPTIDASE"/>
    <property type="match status" value="1"/>
</dbReference>
<evidence type="ECO:0000259" key="8">
    <source>
        <dbReference type="Pfam" id="PF01432"/>
    </source>
</evidence>
<organism evidence="9">
    <name type="scientific">marine sediment metagenome</name>
    <dbReference type="NCBI Taxonomy" id="412755"/>
    <lineage>
        <taxon>unclassified sequences</taxon>
        <taxon>metagenomes</taxon>
        <taxon>ecological metagenomes</taxon>
    </lineage>
</organism>
<keyword evidence="3" id="KW-0645">Protease</keyword>
<dbReference type="AlphaFoldDB" id="X1EU07"/>
<comment type="cofactor">
    <cofactor evidence="1">
        <name>Zn(2+)</name>
        <dbReference type="ChEBI" id="CHEBI:29105"/>
    </cofactor>
</comment>
<dbReference type="GO" id="GO:0005829">
    <property type="term" value="C:cytosol"/>
    <property type="evidence" value="ECO:0007669"/>
    <property type="project" value="UniProtKB-ARBA"/>
</dbReference>
<protein>
    <recommendedName>
        <fullName evidence="8">Peptidase M3A/M3B catalytic domain-containing protein</fullName>
    </recommendedName>
</protein>
<accession>X1EU07</accession>